<dbReference type="Gene3D" id="3.40.50.12780">
    <property type="entry name" value="N-terminal domain of ligase-like"/>
    <property type="match status" value="1"/>
</dbReference>
<evidence type="ECO:0000256" key="3">
    <source>
        <dbReference type="ARBA" id="ARBA00022553"/>
    </source>
</evidence>
<dbReference type="Proteomes" id="UP001596223">
    <property type="component" value="Unassembled WGS sequence"/>
</dbReference>
<dbReference type="SUPFAM" id="SSF56801">
    <property type="entry name" value="Acetyl-CoA synthetase-like"/>
    <property type="match status" value="2"/>
</dbReference>
<dbReference type="PANTHER" id="PTHR45527">
    <property type="entry name" value="NONRIBOSOMAL PEPTIDE SYNTHETASE"/>
    <property type="match status" value="1"/>
</dbReference>
<evidence type="ECO:0000313" key="6">
    <source>
        <dbReference type="EMBL" id="MFC6011283.1"/>
    </source>
</evidence>
<evidence type="ECO:0000256" key="4">
    <source>
        <dbReference type="SAM" id="MobiDB-lite"/>
    </source>
</evidence>
<organism evidence="6 7">
    <name type="scientific">Nocardia lasii</name>
    <dbReference type="NCBI Taxonomy" id="1616107"/>
    <lineage>
        <taxon>Bacteria</taxon>
        <taxon>Bacillati</taxon>
        <taxon>Actinomycetota</taxon>
        <taxon>Actinomycetes</taxon>
        <taxon>Mycobacteriales</taxon>
        <taxon>Nocardiaceae</taxon>
        <taxon>Nocardia</taxon>
    </lineage>
</organism>
<dbReference type="Pfam" id="PF00550">
    <property type="entry name" value="PP-binding"/>
    <property type="match status" value="2"/>
</dbReference>
<dbReference type="Gene3D" id="3.30.300.30">
    <property type="match status" value="2"/>
</dbReference>
<dbReference type="Gene3D" id="3.30.559.10">
    <property type="entry name" value="Chloramphenicol acetyltransferase-like domain"/>
    <property type="match status" value="3"/>
</dbReference>
<keyword evidence="7" id="KW-1185">Reference proteome</keyword>
<dbReference type="PROSITE" id="PS00455">
    <property type="entry name" value="AMP_BINDING"/>
    <property type="match status" value="2"/>
</dbReference>
<dbReference type="NCBIfam" id="TIGR01733">
    <property type="entry name" value="AA-adenyl-dom"/>
    <property type="match status" value="2"/>
</dbReference>
<dbReference type="Pfam" id="PF00501">
    <property type="entry name" value="AMP-binding"/>
    <property type="match status" value="2"/>
</dbReference>
<dbReference type="InterPro" id="IPR009081">
    <property type="entry name" value="PP-bd_ACP"/>
</dbReference>
<dbReference type="CDD" id="cd17646">
    <property type="entry name" value="A_NRPS_AB3403-like"/>
    <property type="match status" value="1"/>
</dbReference>
<evidence type="ECO:0000256" key="2">
    <source>
        <dbReference type="ARBA" id="ARBA00022450"/>
    </source>
</evidence>
<dbReference type="InterPro" id="IPR036736">
    <property type="entry name" value="ACP-like_sf"/>
</dbReference>
<dbReference type="SMART" id="SM00823">
    <property type="entry name" value="PKS_PP"/>
    <property type="match status" value="2"/>
</dbReference>
<feature type="region of interest" description="Disordered" evidence="4">
    <location>
        <begin position="579"/>
        <end position="650"/>
    </location>
</feature>
<protein>
    <submittedName>
        <fullName evidence="6">Amino acid adenylation domain-containing protein</fullName>
    </submittedName>
</protein>
<dbReference type="SUPFAM" id="SSF52777">
    <property type="entry name" value="CoA-dependent acyltransferases"/>
    <property type="match status" value="6"/>
</dbReference>
<gene>
    <name evidence="6" type="ORF">ACFP3H_09500</name>
</gene>
<dbReference type="RefSeq" id="WP_378602599.1">
    <property type="nucleotide sequence ID" value="NZ_JBHSQN010000003.1"/>
</dbReference>
<dbReference type="PANTHER" id="PTHR45527:SF1">
    <property type="entry name" value="FATTY ACID SYNTHASE"/>
    <property type="match status" value="1"/>
</dbReference>
<dbReference type="InterPro" id="IPR020806">
    <property type="entry name" value="PKS_PP-bd"/>
</dbReference>
<dbReference type="CDD" id="cd19540">
    <property type="entry name" value="LCL_NRPS-like"/>
    <property type="match status" value="1"/>
</dbReference>
<feature type="compositionally biased region" description="Polar residues" evidence="4">
    <location>
        <begin position="615"/>
        <end position="630"/>
    </location>
</feature>
<feature type="domain" description="Carrier" evidence="5">
    <location>
        <begin position="999"/>
        <end position="1074"/>
    </location>
</feature>
<dbReference type="InterPro" id="IPR045851">
    <property type="entry name" value="AMP-bd_C_sf"/>
</dbReference>
<dbReference type="InterPro" id="IPR010071">
    <property type="entry name" value="AA_adenyl_dom"/>
</dbReference>
<dbReference type="Gene3D" id="1.10.1200.10">
    <property type="entry name" value="ACP-like"/>
    <property type="match status" value="2"/>
</dbReference>
<proteinExistence type="predicted"/>
<dbReference type="Gene3D" id="3.40.50.980">
    <property type="match status" value="2"/>
</dbReference>
<comment type="caution">
    <text evidence="6">The sequence shown here is derived from an EMBL/GenBank/DDBJ whole genome shotgun (WGS) entry which is preliminary data.</text>
</comment>
<comment type="cofactor">
    <cofactor evidence="1">
        <name>pantetheine 4'-phosphate</name>
        <dbReference type="ChEBI" id="CHEBI:47942"/>
    </cofactor>
</comment>
<dbReference type="EMBL" id="JBHSQN010000003">
    <property type="protein sequence ID" value="MFC6011283.1"/>
    <property type="molecule type" value="Genomic_DNA"/>
</dbReference>
<dbReference type="SUPFAM" id="SSF47336">
    <property type="entry name" value="ACP-like"/>
    <property type="match status" value="2"/>
</dbReference>
<dbReference type="Gene3D" id="3.30.559.30">
    <property type="entry name" value="Nonribosomal peptide synthetase, condensation domain"/>
    <property type="match status" value="3"/>
</dbReference>
<dbReference type="InterPro" id="IPR023213">
    <property type="entry name" value="CAT-like_dom_sf"/>
</dbReference>
<dbReference type="InterPro" id="IPR042099">
    <property type="entry name" value="ANL_N_sf"/>
</dbReference>
<sequence>MSAPRRSRISDIMPLTPLQQGLLFVSGLGTEVDVYTVQATIEITGPLDGDRLRSAAHAVLERHPNLRACFRTRKTGEPVAIIPSSVEIPWRTVDLTELADAALAQRWSAVLDADRADRFDPATPPLLRFTLATLGPDRFRLLLTNHHLLLDGWSSPLFVRELFALYPDPDPAALPPVRPFRDFLRWLDDRDDTAAVAAWRTALAGIPGPTLLAPTGATRNAVRPQRHTLPLSAAVGARLGERAREFGVTVNAIVSAVWGLTLGQAVDSGDVLFGSTVSGRSPELEGVESMIGMFLGTSVVRVRQEAGDDLVEVVRRAHESQTATMDHQHLGLPAIQQAGGHGELFDTLLVFESYPDAREAMRAVTEAAGLTIESVQPRDSTHYPLTVTVILEPTLTVHLFYHDTVFTPADIDTLARHFTTLLTLVADEPKTRLAELDLRTPAERADLTRWGRGASRTTRPADVATVITARTDDAVAIRSAGTDWTYAQLADATRRLTAELHRRGITAEDRVVVALPRGFAFAAALLAILRTGATYVPLDLAYPADRLDYILTDAAPTLVIGDVDATAPHLPVDRLTTLLASSHPGDHPTPPVALEQTSAPGRLDTLTPGPPADQPSDTQTPGTTTGLPSDSPTPPFTTRHGSDTATIDPNHPAYLVYTSGSTGRPKGVLGTRAALNGRIAWAVEDWQPGTPDVRLSKSSFAFIDGTTELLAGLAAGALVVIATDTELRDVSALAALIDAENITQLTAVPTLATELITHAPALRDRITTWILSGERTNPALLEQLRSADSRIINSYGSSEVAGDVTWQRMRGDDVAIGRPVPDVELEVLDRFLRPVAPGAVGELYVRGTQLARGYHGNPAATATRFVAGPGGERRYATGDVVRWRRDGVLDYLGRGDQQVKIRGNRVEPGEVDAALSALPGVHGAATVAVPDGVGAMMLRSFVIGPDLDAGALRRALAQTLPSYLVPAIELVAEIPRLPGGKVDKRALAAHTGPTTGSRAANTELESDLVTIIAEVLGLPEFGVEDDFFARGGHSLLAARVAIRVQAELGHPLSVRDLFDHPTVADLASGLESHTLTTIALPPITPTEHGGAVPLSHAQHRLWAVEQIAGATGAYNLPFVLELHGTLEIDSLRAALTDLANHHPALRTLLTDTDGELTQRVLAPGQQIPCTIADLHDVPTGHPPVRHSPTTGTIGEHTEEIPAAAHEELTDSDAVSSELPSIAVMAEIERLGALPFRLDTELPIRAALLRTSPDSALLQVCLHHLAGDEWSTPILFRDLSIAYRSRVLGSAPTWSPPRLTYADYASWQRTTGDALAPHREFWSNTLRGAPEELALPYDRPRPAQPDFTGAAVDFTIAPIHTMALAELARQTGTTGFMLVHALVATLLAKLSGSRDIVVGTPVSGRTVAGVEDIVGLFTNTVALRTDLSGDLDFTELLRRVRTTDLAAFQHQDLPFDVLVELADQERVTGRTPLFQTMVQYRTPITAPDFAGLRAEIRHPNVTSAKFDLTFDFLEHQGGGIAARIEYSSALFDRSTVETIAQRLRHLIDTVTADPSIPLRTLSILDPSEHDQLRHWNDTTAPFDPHLDLSALIADTCRTHPDRTALILGDRTMTYRDLDRAATVLATELDARGVGTDDIVAIALDRSFALLVAVLAIHRVGAAYLPVDRGYPADRIEYMLTDARPSVLIDDRPHTAIEGVASLLVDENGAPAVPTTTGRTLPARTLPAARAAYVIYTSGSTGRPKGVVVAHDAIVNRLRWMQHEYALTPDERVLHKTPISFDVSVWELFWPLTIGATLVLAASDGHRDPAYLAELIRRAEVTTVHFVPSMLSAFLAEPSLGGLPGLRRILCSGEALTPAQRDRCHELLDVELHNLYGPTEAAVDVTATAVPASADPTVPIGAPVWNTRIHILDRDLTPVPIGGFGDIYLAGVQLARGYLHRPGLTAERFVADPRSTDGARLYRTGDIGRWNTAGQVEYAGRSDFQVKIRGQRIELGEIDAALHAIDGVERAATLVHTYDDGRHNLVGYAVSSRDGRAIRTDLATTLPAPMLPVAIIVVDEFPVTPNGKLDRTALAKLVPAEDESAIEPLDDRETLVAQAIAEVVRSVAIETLGPDSDFFALGGDSIVALSLVGKLRKRGLDLTARAVFEHRTLRAMAAAATAAGTVADDDTVGPVPLTPIVSALALRTGPSTRLNQTVVVRVPASTATTTTQQIITALLARHDALRLQATKVGDHVWTLHTRSATTLDATTLLDTVEVPAAQDVPAALATLADAAAEKLDPESGVVIRFTHADRGPGEPGYLVIVAHHLVVDGASWRILLDDLDQARDRELDPVPVSLRSYATALTTQANSPQRIAELPHWRSVLAPGANPLAPGPYSGTIGDLSELDIEVGDEVAATITAPARPIPTTDLLVAALRLAVTRWRAGTGDLTVDVERHGRDGFGDLDLTRTVGWLTNVTPVRLPTGEDPDSAVLTTAAAMAAAPDGGIGFGMLRYANPRTARVLAALPRPQVLFNYLGRVEFGTAADWRPAPEARAVSAAADADLAVDYPLEINVRAEAAGSQVRLRARFTYLPSAIRHSDVALLAELWAQALTEVGELTKPTRSG</sequence>
<dbReference type="InterPro" id="IPR000873">
    <property type="entry name" value="AMP-dep_synth/lig_dom"/>
</dbReference>
<feature type="domain" description="Carrier" evidence="5">
    <location>
        <begin position="2088"/>
        <end position="2162"/>
    </location>
</feature>
<reference evidence="7" key="1">
    <citation type="journal article" date="2019" name="Int. J. Syst. Evol. Microbiol.">
        <title>The Global Catalogue of Microorganisms (GCM) 10K type strain sequencing project: providing services to taxonomists for standard genome sequencing and annotation.</title>
        <authorList>
            <consortium name="The Broad Institute Genomics Platform"/>
            <consortium name="The Broad Institute Genome Sequencing Center for Infectious Disease"/>
            <person name="Wu L."/>
            <person name="Ma J."/>
        </authorList>
    </citation>
    <scope>NUCLEOTIDE SEQUENCE [LARGE SCALE GENOMIC DNA]</scope>
    <source>
        <strain evidence="7">CCUG 36956</strain>
    </source>
</reference>
<dbReference type="PROSITE" id="PS50075">
    <property type="entry name" value="CARRIER"/>
    <property type="match status" value="2"/>
</dbReference>
<dbReference type="InterPro" id="IPR001242">
    <property type="entry name" value="Condensation_dom"/>
</dbReference>
<dbReference type="Gene3D" id="2.30.38.10">
    <property type="entry name" value="Luciferase, Domain 3"/>
    <property type="match status" value="1"/>
</dbReference>
<evidence type="ECO:0000256" key="1">
    <source>
        <dbReference type="ARBA" id="ARBA00001957"/>
    </source>
</evidence>
<dbReference type="Pfam" id="PF00668">
    <property type="entry name" value="Condensation"/>
    <property type="match status" value="4"/>
</dbReference>
<evidence type="ECO:0000259" key="5">
    <source>
        <dbReference type="PROSITE" id="PS50075"/>
    </source>
</evidence>
<keyword evidence="3" id="KW-0597">Phosphoprotein</keyword>
<dbReference type="CDD" id="cd05930">
    <property type="entry name" value="A_NRPS"/>
    <property type="match status" value="1"/>
</dbReference>
<evidence type="ECO:0000313" key="7">
    <source>
        <dbReference type="Proteomes" id="UP001596223"/>
    </source>
</evidence>
<dbReference type="InterPro" id="IPR020845">
    <property type="entry name" value="AMP-binding_CS"/>
</dbReference>
<name>A0ABW1JRM9_9NOCA</name>
<keyword evidence="2" id="KW-0596">Phosphopantetheine</keyword>
<accession>A0ABW1JRM9</accession>